<feature type="compositionally biased region" description="Polar residues" evidence="1">
    <location>
        <begin position="11"/>
        <end position="24"/>
    </location>
</feature>
<name>A0A8K0HM26_9ROSA</name>
<evidence type="ECO:0000313" key="3">
    <source>
        <dbReference type="Proteomes" id="UP000796880"/>
    </source>
</evidence>
<dbReference type="Proteomes" id="UP000796880">
    <property type="component" value="Unassembled WGS sequence"/>
</dbReference>
<dbReference type="AlphaFoldDB" id="A0A8K0HM26"/>
<accession>A0A8K0HM26</accession>
<comment type="caution">
    <text evidence="2">The sequence shown here is derived from an EMBL/GenBank/DDBJ whole genome shotgun (WGS) entry which is preliminary data.</text>
</comment>
<proteinExistence type="predicted"/>
<reference evidence="2" key="1">
    <citation type="submission" date="2020-03" db="EMBL/GenBank/DDBJ databases">
        <title>A high-quality chromosome-level genome assembly of a woody plant with both climbing and erect habits, Rhamnella rubrinervis.</title>
        <authorList>
            <person name="Lu Z."/>
            <person name="Yang Y."/>
            <person name="Zhu X."/>
            <person name="Sun Y."/>
        </authorList>
    </citation>
    <scope>NUCLEOTIDE SEQUENCE</scope>
    <source>
        <strain evidence="2">BYM</strain>
        <tissue evidence="2">Leaf</tissue>
    </source>
</reference>
<organism evidence="2 3">
    <name type="scientific">Rhamnella rubrinervis</name>
    <dbReference type="NCBI Taxonomy" id="2594499"/>
    <lineage>
        <taxon>Eukaryota</taxon>
        <taxon>Viridiplantae</taxon>
        <taxon>Streptophyta</taxon>
        <taxon>Embryophyta</taxon>
        <taxon>Tracheophyta</taxon>
        <taxon>Spermatophyta</taxon>
        <taxon>Magnoliopsida</taxon>
        <taxon>eudicotyledons</taxon>
        <taxon>Gunneridae</taxon>
        <taxon>Pentapetalae</taxon>
        <taxon>rosids</taxon>
        <taxon>fabids</taxon>
        <taxon>Rosales</taxon>
        <taxon>Rhamnaceae</taxon>
        <taxon>rhamnoid group</taxon>
        <taxon>Rhamneae</taxon>
        <taxon>Rhamnella</taxon>
    </lineage>
</organism>
<keyword evidence="3" id="KW-1185">Reference proteome</keyword>
<sequence length="351" mass="40049">MHTKLKRCKSPKQTQHIDLASGSSAVPHRCPSLPLILFSGRRRITDGLWRSKIRKKLRRSTAILRDAYGGAIDNDNALEQLRSGWTGDNLWRITPRVVDAEGSGRHWGCNGERNEPLRNYIQRFNDMKVEIMDCPDVVACNAFKRGLLPGTKIYDYMVRKKPRNLLQTLQKAQSFVILEEETELDMQRAAKEGVFAADTLRRVSLKAKSKSYSRGYLKQLRPAWTKGLRTGVREFPEKTTPKRTANEVVVRESHSFVHGEWHLEESGEKRRAYASDNPYQSQSGREEPTIAFHARPLLGCCTRDSALVVTRMWAIAPSADIGRQAGFGGYRVLEHLERWESIHRSPITEPL</sequence>
<dbReference type="OrthoDB" id="1302574at2759"/>
<gene>
    <name evidence="2" type="ORF">FNV43_RR05823</name>
</gene>
<feature type="compositionally biased region" description="Basic residues" evidence="1">
    <location>
        <begin position="1"/>
        <end position="10"/>
    </location>
</feature>
<evidence type="ECO:0000256" key="1">
    <source>
        <dbReference type="SAM" id="MobiDB-lite"/>
    </source>
</evidence>
<evidence type="ECO:0000313" key="2">
    <source>
        <dbReference type="EMBL" id="KAF3455372.1"/>
    </source>
</evidence>
<feature type="region of interest" description="Disordered" evidence="1">
    <location>
        <begin position="1"/>
        <end position="26"/>
    </location>
</feature>
<protein>
    <submittedName>
        <fullName evidence="2">Uncharacterized protein</fullName>
    </submittedName>
</protein>
<dbReference type="EMBL" id="VOIH02000002">
    <property type="protein sequence ID" value="KAF3455372.1"/>
    <property type="molecule type" value="Genomic_DNA"/>
</dbReference>